<evidence type="ECO:0000313" key="3">
    <source>
        <dbReference type="Proteomes" id="UP000073492"/>
    </source>
</evidence>
<comment type="caution">
    <text evidence="2">The sequence shown here is derived from an EMBL/GenBank/DDBJ whole genome shotgun (WGS) entry which is preliminary data.</text>
</comment>
<organism evidence="2 3">
    <name type="scientific">Pseudocercospora musae</name>
    <dbReference type="NCBI Taxonomy" id="113226"/>
    <lineage>
        <taxon>Eukaryota</taxon>
        <taxon>Fungi</taxon>
        <taxon>Dikarya</taxon>
        <taxon>Ascomycota</taxon>
        <taxon>Pezizomycotina</taxon>
        <taxon>Dothideomycetes</taxon>
        <taxon>Dothideomycetidae</taxon>
        <taxon>Mycosphaerellales</taxon>
        <taxon>Mycosphaerellaceae</taxon>
        <taxon>Pseudocercospora</taxon>
    </lineage>
</organism>
<gene>
    <name evidence="2" type="ORF">AC579_112</name>
</gene>
<accession>A0A139HI27</accession>
<protein>
    <submittedName>
        <fullName evidence="2">Uncharacterized protein</fullName>
    </submittedName>
</protein>
<dbReference type="EMBL" id="LFZO01000633">
    <property type="protein sequence ID" value="KXT02125.1"/>
    <property type="molecule type" value="Genomic_DNA"/>
</dbReference>
<keyword evidence="3" id="KW-1185">Reference proteome</keyword>
<sequence>MPSGVKTWCQNVSGVKTWCQNAAAQRLIDLLWLLHACLLGGYDPLDPAHTSASNHAYRYLDSAAHLVEHTIRSHLRATPTPTSTPASPPCHVHRRPFQSHRARLRHSNITPPDLIRFLLPRLLKRIILPCLLICLVCRWRRGAGAHIQELGSTTEPPHPEHPNGSAGSAPAVAEACLHTCTSPEWLHFSSPAHPQVLWLSPKTPDFAPDWLQRLYLVSDLRSDGATFVNSRHYPKLYLRDVRELAVRVRSAASIFLHGNKNVLGARQGVREPLNLHRDTINAVSILIDAQSNAVYRFLSSLRKLHIGLNLPRETQVIRHLMSWSANTSMLDGIAREYRFTSSLIGELRTQTIHNVDAVQRAIAQKQDVWAVRDECQTVDSCFKRWQPALDDLRDLSALADFIELNLYVTWHMLDAVAFFTRILLQTLNDDDASVAVIKQVYGKRRLQAIMSRAGLYAARKWATQDQESSDRITSVCHKCLSSLPNTTTTTSRATSSKSTVWQYWWTPYPDDPAAFHHFREPPNPLLAQIRGGSEHTGRRQCGFPVHLPDDWRQYKSSLSGEECLGIDHLFGDEMLDERIADVMTRMGISVHDLYNEEQGSHARNSIAYEVLGEVWCVNNWNSTVGRIDSLGYASGRTLYWETWVKGWRKRSERRNFVHEAWGES</sequence>
<dbReference type="Proteomes" id="UP000073492">
    <property type="component" value="Unassembled WGS sequence"/>
</dbReference>
<reference evidence="2 3" key="1">
    <citation type="submission" date="2015-07" db="EMBL/GenBank/DDBJ databases">
        <title>Comparative genomics of the Sigatoka disease complex on banana suggests a link between parallel evolutionary changes in Pseudocercospora fijiensis and Pseudocercospora eumusae and increased virulence on the banana host.</title>
        <authorList>
            <person name="Chang T.-C."/>
            <person name="Salvucci A."/>
            <person name="Crous P.W."/>
            <person name="Stergiopoulos I."/>
        </authorList>
    </citation>
    <scope>NUCLEOTIDE SEQUENCE [LARGE SCALE GENOMIC DNA]</scope>
    <source>
        <strain evidence="2 3">CBS 116634</strain>
    </source>
</reference>
<dbReference type="OrthoDB" id="10327620at2759"/>
<proteinExistence type="predicted"/>
<evidence type="ECO:0000313" key="2">
    <source>
        <dbReference type="EMBL" id="KXT02125.1"/>
    </source>
</evidence>
<evidence type="ECO:0000256" key="1">
    <source>
        <dbReference type="SAM" id="MobiDB-lite"/>
    </source>
</evidence>
<dbReference type="AlphaFoldDB" id="A0A139HI27"/>
<feature type="region of interest" description="Disordered" evidence="1">
    <location>
        <begin position="150"/>
        <end position="169"/>
    </location>
</feature>
<name>A0A139HI27_9PEZI</name>